<dbReference type="AlphaFoldDB" id="A0A371ISM4"/>
<proteinExistence type="predicted"/>
<gene>
    <name evidence="7" type="ORF">CHF27_008245</name>
</gene>
<feature type="transmembrane region" description="Helical" evidence="6">
    <location>
        <begin position="202"/>
        <end position="218"/>
    </location>
</feature>
<feature type="transmembrane region" description="Helical" evidence="6">
    <location>
        <begin position="77"/>
        <end position="96"/>
    </location>
</feature>
<evidence type="ECO:0000256" key="2">
    <source>
        <dbReference type="ARBA" id="ARBA00022475"/>
    </source>
</evidence>
<evidence type="ECO:0000313" key="7">
    <source>
        <dbReference type="EMBL" id="RDY23481.1"/>
    </source>
</evidence>
<dbReference type="EMBL" id="NOJZ02000012">
    <property type="protein sequence ID" value="RDY23481.1"/>
    <property type="molecule type" value="Genomic_DNA"/>
</dbReference>
<comment type="caution">
    <text evidence="7">The sequence shown here is derived from an EMBL/GenBank/DDBJ whole genome shotgun (WGS) entry which is preliminary data.</text>
</comment>
<dbReference type="InterPro" id="IPR051611">
    <property type="entry name" value="ECF_transporter_component"/>
</dbReference>
<accession>A0A371ISM4</accession>
<evidence type="ECO:0000256" key="3">
    <source>
        <dbReference type="ARBA" id="ARBA00022692"/>
    </source>
</evidence>
<keyword evidence="4 6" id="KW-1133">Transmembrane helix</keyword>
<dbReference type="OrthoDB" id="2064409at2"/>
<reference evidence="7 8" key="1">
    <citation type="journal article" date="2017" name="Genome Announc.">
        <title>Draft Genome Sequence of Romboutsia maritimum sp. nov. Strain CCRI-22766(T), Isolated from Coastal Estuarine Mud.</title>
        <authorList>
            <person name="Maheux A.F."/>
            <person name="Boudreau D.K."/>
            <person name="Berube E."/>
            <person name="Boissinot M."/>
            <person name="Raymond F."/>
            <person name="Brodeur S."/>
            <person name="Corbeil J."/>
            <person name="Brightwell G."/>
            <person name="Broda D."/>
            <person name="Omar R.F."/>
            <person name="Bergeron M.G."/>
        </authorList>
    </citation>
    <scope>NUCLEOTIDE SEQUENCE [LARGE SCALE GENOMIC DNA]</scope>
    <source>
        <strain evidence="7 8">CCRI-22766</strain>
    </source>
</reference>
<comment type="subcellular location">
    <subcellularLocation>
        <location evidence="1">Membrane</location>
        <topology evidence="1">Multi-pass membrane protein</topology>
    </subcellularLocation>
</comment>
<feature type="transmembrane region" description="Helical" evidence="6">
    <location>
        <begin position="47"/>
        <end position="65"/>
    </location>
</feature>
<dbReference type="Proteomes" id="UP000243494">
    <property type="component" value="Unassembled WGS sequence"/>
</dbReference>
<sequence>MEFDFRTKLLVLILNIYLVSIISRESLFRSLILFLSIYLIIQGKTKPLIKCLVLYAILIILRLISNGEGITILLPEMFLFLVIRMIAIIMSAIPILGMPPGEIVSVLKKLKVPNCIGLPFIFMIRFFPTVKMEFKEVFESIRLRNIVSIKEPVKALEYTFVPVMIRSTRIAEELAAASESRGISRPGIHTSRRKIKLCIKDYILMLIAIIAFIVLFILEKGY</sequence>
<evidence type="ECO:0000256" key="4">
    <source>
        <dbReference type="ARBA" id="ARBA00022989"/>
    </source>
</evidence>
<keyword evidence="5 6" id="KW-0472">Membrane</keyword>
<evidence type="ECO:0000256" key="6">
    <source>
        <dbReference type="SAM" id="Phobius"/>
    </source>
</evidence>
<feature type="transmembrane region" description="Helical" evidence="6">
    <location>
        <begin position="12"/>
        <end position="41"/>
    </location>
</feature>
<evidence type="ECO:0000256" key="1">
    <source>
        <dbReference type="ARBA" id="ARBA00004141"/>
    </source>
</evidence>
<keyword evidence="2" id="KW-1003">Cell membrane</keyword>
<name>A0A371ISM4_9FIRM</name>
<protein>
    <submittedName>
        <fullName evidence="7">Energy-coupling factor transporter transmembrane protein EcfT</fullName>
    </submittedName>
</protein>
<dbReference type="PANTHER" id="PTHR34857:SF2">
    <property type="entry name" value="SLL0384 PROTEIN"/>
    <property type="match status" value="1"/>
</dbReference>
<keyword evidence="8" id="KW-1185">Reference proteome</keyword>
<dbReference type="GO" id="GO:0005886">
    <property type="term" value="C:plasma membrane"/>
    <property type="evidence" value="ECO:0007669"/>
    <property type="project" value="UniProtKB-ARBA"/>
</dbReference>
<organism evidence="7 8">
    <name type="scientific">Romboutsia maritimum</name>
    <dbReference type="NCBI Taxonomy" id="2020948"/>
    <lineage>
        <taxon>Bacteria</taxon>
        <taxon>Bacillati</taxon>
        <taxon>Bacillota</taxon>
        <taxon>Clostridia</taxon>
        <taxon>Peptostreptococcales</taxon>
        <taxon>Peptostreptococcaceae</taxon>
        <taxon>Romboutsia</taxon>
    </lineage>
</organism>
<evidence type="ECO:0000256" key="5">
    <source>
        <dbReference type="ARBA" id="ARBA00023136"/>
    </source>
</evidence>
<dbReference type="CDD" id="cd16914">
    <property type="entry name" value="EcfT"/>
    <property type="match status" value="1"/>
</dbReference>
<keyword evidence="3 6" id="KW-0812">Transmembrane</keyword>
<evidence type="ECO:0000313" key="8">
    <source>
        <dbReference type="Proteomes" id="UP000243494"/>
    </source>
</evidence>
<dbReference type="Pfam" id="PF02361">
    <property type="entry name" value="CbiQ"/>
    <property type="match status" value="1"/>
</dbReference>
<dbReference type="PANTHER" id="PTHR34857">
    <property type="entry name" value="SLL0384 PROTEIN"/>
    <property type="match status" value="1"/>
</dbReference>
<dbReference type="InterPro" id="IPR003339">
    <property type="entry name" value="ABC/ECF_trnsptr_transmembrane"/>
</dbReference>